<comment type="caution">
    <text evidence="2">The sequence shown here is derived from an EMBL/GenBank/DDBJ whole genome shotgun (WGS) entry which is preliminary data.</text>
</comment>
<dbReference type="PANTHER" id="PTHR36503:SF1">
    <property type="entry name" value="BLR2520 PROTEIN"/>
    <property type="match status" value="1"/>
</dbReference>
<evidence type="ECO:0000259" key="1">
    <source>
        <dbReference type="PROSITE" id="PS51819"/>
    </source>
</evidence>
<organism evidence="2 3">
    <name type="scientific">Metabacillus malikii</name>
    <dbReference type="NCBI Taxonomy" id="1504265"/>
    <lineage>
        <taxon>Bacteria</taxon>
        <taxon>Bacillati</taxon>
        <taxon>Bacillota</taxon>
        <taxon>Bacilli</taxon>
        <taxon>Bacillales</taxon>
        <taxon>Bacillaceae</taxon>
        <taxon>Metabacillus</taxon>
    </lineage>
</organism>
<dbReference type="Gene3D" id="3.10.180.10">
    <property type="entry name" value="2,3-Dihydroxybiphenyl 1,2-Dioxygenase, domain 1"/>
    <property type="match status" value="1"/>
</dbReference>
<reference evidence="2 3" key="1">
    <citation type="submission" date="2023-07" db="EMBL/GenBank/DDBJ databases">
        <title>Genomic Encyclopedia of Type Strains, Phase IV (KMG-IV): sequencing the most valuable type-strain genomes for metagenomic binning, comparative biology and taxonomic classification.</title>
        <authorList>
            <person name="Goeker M."/>
        </authorList>
    </citation>
    <scope>NUCLEOTIDE SEQUENCE [LARGE SCALE GENOMIC DNA]</scope>
    <source>
        <strain evidence="2 3">DSM 29005</strain>
    </source>
</reference>
<evidence type="ECO:0000313" key="2">
    <source>
        <dbReference type="EMBL" id="MDQ0229031.1"/>
    </source>
</evidence>
<sequence>MSISLNLVVIRVSNLEKSVAFYQTLGLHFIKEKHGDGPEHYACELEQLVFEIYPSQKDSIDHTLRLGFQVDNIEMIMKKFSSSGDIVVSPPTVSQWGKRAVLRDPDGYKVELLEKITE</sequence>
<keyword evidence="3" id="KW-1185">Reference proteome</keyword>
<dbReference type="Proteomes" id="UP001234495">
    <property type="component" value="Unassembled WGS sequence"/>
</dbReference>
<dbReference type="EMBL" id="JAUSUD010000001">
    <property type="protein sequence ID" value="MDQ0229031.1"/>
    <property type="molecule type" value="Genomic_DNA"/>
</dbReference>
<dbReference type="InterPro" id="IPR037523">
    <property type="entry name" value="VOC_core"/>
</dbReference>
<dbReference type="InterPro" id="IPR004360">
    <property type="entry name" value="Glyas_Fos-R_dOase_dom"/>
</dbReference>
<dbReference type="SUPFAM" id="SSF54593">
    <property type="entry name" value="Glyoxalase/Bleomycin resistance protein/Dihydroxybiphenyl dioxygenase"/>
    <property type="match status" value="1"/>
</dbReference>
<evidence type="ECO:0000313" key="3">
    <source>
        <dbReference type="Proteomes" id="UP001234495"/>
    </source>
</evidence>
<dbReference type="PANTHER" id="PTHR36503">
    <property type="entry name" value="BLR2520 PROTEIN"/>
    <property type="match status" value="1"/>
</dbReference>
<proteinExistence type="predicted"/>
<feature type="domain" description="VOC" evidence="1">
    <location>
        <begin position="4"/>
        <end position="115"/>
    </location>
</feature>
<dbReference type="Pfam" id="PF00903">
    <property type="entry name" value="Glyoxalase"/>
    <property type="match status" value="1"/>
</dbReference>
<protein>
    <submittedName>
        <fullName evidence="2">Catechol 2,3-dioxygenase-like lactoylglutathione lyase family enzyme</fullName>
    </submittedName>
</protein>
<dbReference type="PROSITE" id="PS51819">
    <property type="entry name" value="VOC"/>
    <property type="match status" value="1"/>
</dbReference>
<dbReference type="RefSeq" id="WP_307336058.1">
    <property type="nucleotide sequence ID" value="NZ_JAUSUD010000001.1"/>
</dbReference>
<dbReference type="InterPro" id="IPR029068">
    <property type="entry name" value="Glyas_Bleomycin-R_OHBP_Dase"/>
</dbReference>
<accession>A0ABT9Z9U9</accession>
<name>A0ABT9Z9U9_9BACI</name>
<gene>
    <name evidence="2" type="ORF">J2S19_000281</name>
</gene>